<name>A0ABS4KSP0_9CLOT</name>
<evidence type="ECO:0000256" key="1">
    <source>
        <dbReference type="ARBA" id="ARBA00022478"/>
    </source>
</evidence>
<keyword evidence="5 12" id="KW-0235">DNA replication</keyword>
<feature type="zinc finger region" description="CHC2-type" evidence="12">
    <location>
        <begin position="37"/>
        <end position="61"/>
    </location>
</feature>
<comment type="domain">
    <text evidence="12">Contains an N-terminal zinc-binding domain, a central core domain that contains the primase activity, and a C-terminal DnaB-binding domain.</text>
</comment>
<evidence type="ECO:0000256" key="3">
    <source>
        <dbReference type="ARBA" id="ARBA00022679"/>
    </source>
</evidence>
<dbReference type="EMBL" id="JAGGLM010000009">
    <property type="protein sequence ID" value="MBP2033052.1"/>
    <property type="molecule type" value="Genomic_DNA"/>
</dbReference>
<dbReference type="InterPro" id="IPR034151">
    <property type="entry name" value="TOPRIM_DnaG_bac"/>
</dbReference>
<evidence type="ECO:0000259" key="14">
    <source>
        <dbReference type="PROSITE" id="PS50880"/>
    </source>
</evidence>
<keyword evidence="4 12" id="KW-0548">Nucleotidyltransferase</keyword>
<feature type="domain" description="Toprim" evidence="14">
    <location>
        <begin position="251"/>
        <end position="332"/>
    </location>
</feature>
<dbReference type="InterPro" id="IPR016136">
    <property type="entry name" value="DNA_helicase_N/primase_C"/>
</dbReference>
<evidence type="ECO:0000256" key="11">
    <source>
        <dbReference type="ARBA" id="ARBA00023163"/>
    </source>
</evidence>
<keyword evidence="1 12" id="KW-0240">DNA-directed RNA polymerase</keyword>
<dbReference type="SMART" id="SM00493">
    <property type="entry name" value="TOPRIM"/>
    <property type="match status" value="1"/>
</dbReference>
<keyword evidence="7 12" id="KW-0863">Zinc-finger</keyword>
<comment type="similarity">
    <text evidence="12 13">Belongs to the DnaG primase family.</text>
</comment>
<evidence type="ECO:0000256" key="7">
    <source>
        <dbReference type="ARBA" id="ARBA00022771"/>
    </source>
</evidence>
<sequence>MISEDVIQKVKDENDIVDVISESVKLKRSGRNYIGLCPFHHEKTPSFSVSQDKQIYKCFGCGEAGNVITFTMKIRNLSFPEAVKLLADRVNIDIDFYRNENKSRKNSFEKLYKLNVEAARYFFSCLNKNETAKSYLLNRGITVKTIRKFGLGYSVDSWNAMLKYLKEKGFTELDMLSDGLIIKSQKGNYYDRFRNRVIFPVFNYSGKVIGFGGRVLNDSKPKYLNSPETSLFKKGTNLYGLNFAIKNNSSRMFIMVEGYMDCISLHQYGITNTVASLGTALTAGQAKLMKRYVDKVIISYDADTAGQMATLRSLNILKNAGLDVRVLLIPEGKDPDEFIRNNGKDAFITLISNALPLIDYRIQSVRKEFESKSPDNTIKYVDRVLEILIDLDPIEREMYIKKLSEETGIRIQALYDMLNGNIRKNTKKVENMNTEEDFGQKLYLEPAYLKAERAMLKLMLDDDHAMEYAQKFIGVEEILLESHRKIYKYIIESSNYDRDDKIKHIESKCRDVDISKEWVNILDTEIIFDNYDYKYMINSFIEKIKKHRLEQEKRNIITKIKKCEKEGKLDESLKLAQELIKIQRRIGEVQ</sequence>
<dbReference type="InterPro" id="IPR013264">
    <property type="entry name" value="DNAG_N"/>
</dbReference>
<evidence type="ECO:0000256" key="6">
    <source>
        <dbReference type="ARBA" id="ARBA00022723"/>
    </source>
</evidence>
<organism evidence="15 16">
    <name type="scientific">Clostridium algifaecis</name>
    <dbReference type="NCBI Taxonomy" id="1472040"/>
    <lineage>
        <taxon>Bacteria</taxon>
        <taxon>Bacillati</taxon>
        <taxon>Bacillota</taxon>
        <taxon>Clostridia</taxon>
        <taxon>Eubacteriales</taxon>
        <taxon>Clostridiaceae</taxon>
        <taxon>Clostridium</taxon>
    </lineage>
</organism>
<evidence type="ECO:0000256" key="10">
    <source>
        <dbReference type="ARBA" id="ARBA00023125"/>
    </source>
</evidence>
<dbReference type="CDD" id="cd03364">
    <property type="entry name" value="TOPRIM_DnaG_primases"/>
    <property type="match status" value="1"/>
</dbReference>
<dbReference type="PANTHER" id="PTHR30313:SF2">
    <property type="entry name" value="DNA PRIMASE"/>
    <property type="match status" value="1"/>
</dbReference>
<comment type="catalytic activity">
    <reaction evidence="12">
        <text>ssDNA + n NTP = ssDNA/pppN(pN)n-1 hybrid + (n-1) diphosphate.</text>
        <dbReference type="EC" id="2.7.7.101"/>
    </reaction>
</comment>
<dbReference type="HAMAP" id="MF_00974">
    <property type="entry name" value="DNA_primase_DnaG"/>
    <property type="match status" value="1"/>
</dbReference>
<dbReference type="GO" id="GO:0016779">
    <property type="term" value="F:nucleotidyltransferase activity"/>
    <property type="evidence" value="ECO:0007669"/>
    <property type="project" value="UniProtKB-KW"/>
</dbReference>
<evidence type="ECO:0000313" key="16">
    <source>
        <dbReference type="Proteomes" id="UP001519307"/>
    </source>
</evidence>
<keyword evidence="8 12" id="KW-0862">Zinc</keyword>
<dbReference type="Gene3D" id="3.90.980.10">
    <property type="entry name" value="DNA primase, catalytic core, N-terminal domain"/>
    <property type="match status" value="1"/>
</dbReference>
<protein>
    <recommendedName>
        <fullName evidence="12 13">DNA primase</fullName>
        <ecNumber evidence="12">2.7.7.101</ecNumber>
    </recommendedName>
</protein>
<dbReference type="InterPro" id="IPR030846">
    <property type="entry name" value="DnaG_bac"/>
</dbReference>
<dbReference type="SUPFAM" id="SSF56731">
    <property type="entry name" value="DNA primase core"/>
    <property type="match status" value="1"/>
</dbReference>
<dbReference type="Proteomes" id="UP001519307">
    <property type="component" value="Unassembled WGS sequence"/>
</dbReference>
<dbReference type="SUPFAM" id="SSF57783">
    <property type="entry name" value="Zinc beta-ribbon"/>
    <property type="match status" value="1"/>
</dbReference>
<keyword evidence="3 12" id="KW-0808">Transferase</keyword>
<accession>A0ABS4KSP0</accession>
<dbReference type="Gene3D" id="3.40.1360.10">
    <property type="match status" value="1"/>
</dbReference>
<dbReference type="Pfam" id="PF08275">
    <property type="entry name" value="DNAG_N"/>
    <property type="match status" value="1"/>
</dbReference>
<evidence type="ECO:0000256" key="13">
    <source>
        <dbReference type="PIRNR" id="PIRNR002811"/>
    </source>
</evidence>
<keyword evidence="10 12" id="KW-0238">DNA-binding</keyword>
<evidence type="ECO:0000256" key="12">
    <source>
        <dbReference type="HAMAP-Rule" id="MF_00974"/>
    </source>
</evidence>
<dbReference type="InterPro" id="IPR050219">
    <property type="entry name" value="DnaG_primase"/>
</dbReference>
<dbReference type="Pfam" id="PF10410">
    <property type="entry name" value="DnaB_bind"/>
    <property type="match status" value="1"/>
</dbReference>
<comment type="caution">
    <text evidence="15">The sequence shown here is derived from an EMBL/GenBank/DDBJ whole genome shotgun (WGS) entry which is preliminary data.</text>
</comment>
<dbReference type="InterPro" id="IPR006295">
    <property type="entry name" value="DNA_primase_DnaG"/>
</dbReference>
<dbReference type="NCBIfam" id="TIGR01391">
    <property type="entry name" value="dnaG"/>
    <property type="match status" value="1"/>
</dbReference>
<comment type="subunit">
    <text evidence="12">Monomer. Interacts with DnaB.</text>
</comment>
<reference evidence="15 16" key="1">
    <citation type="submission" date="2021-03" db="EMBL/GenBank/DDBJ databases">
        <title>Genomic Encyclopedia of Type Strains, Phase IV (KMG-IV): sequencing the most valuable type-strain genomes for metagenomic binning, comparative biology and taxonomic classification.</title>
        <authorList>
            <person name="Goeker M."/>
        </authorList>
    </citation>
    <scope>NUCLEOTIDE SEQUENCE [LARGE SCALE GENOMIC DNA]</scope>
    <source>
        <strain evidence="15 16">DSM 28783</strain>
    </source>
</reference>
<proteinExistence type="inferred from homology"/>
<dbReference type="PANTHER" id="PTHR30313">
    <property type="entry name" value="DNA PRIMASE"/>
    <property type="match status" value="1"/>
</dbReference>
<dbReference type="InterPro" id="IPR002694">
    <property type="entry name" value="Znf_CHC2"/>
</dbReference>
<dbReference type="PROSITE" id="PS50880">
    <property type="entry name" value="TOPRIM"/>
    <property type="match status" value="1"/>
</dbReference>
<dbReference type="InterPro" id="IPR006171">
    <property type="entry name" value="TOPRIM_dom"/>
</dbReference>
<comment type="function">
    <text evidence="12 13">RNA polymerase that catalyzes the synthesis of short RNA molecules used as primers for DNA polymerase during DNA replication.</text>
</comment>
<keyword evidence="16" id="KW-1185">Reference proteome</keyword>
<dbReference type="Pfam" id="PF13155">
    <property type="entry name" value="Toprim_2"/>
    <property type="match status" value="1"/>
</dbReference>
<dbReference type="RefSeq" id="WP_209702204.1">
    <property type="nucleotide sequence ID" value="NZ_JAGGLM010000009.1"/>
</dbReference>
<dbReference type="InterPro" id="IPR019475">
    <property type="entry name" value="DNA_primase_DnaB-bd"/>
</dbReference>
<dbReference type="InterPro" id="IPR037068">
    <property type="entry name" value="DNA_primase_core_N_sf"/>
</dbReference>
<evidence type="ECO:0000256" key="2">
    <source>
        <dbReference type="ARBA" id="ARBA00022515"/>
    </source>
</evidence>
<evidence type="ECO:0000256" key="8">
    <source>
        <dbReference type="ARBA" id="ARBA00022833"/>
    </source>
</evidence>
<comment type="cofactor">
    <cofactor evidence="12 13">
        <name>Zn(2+)</name>
        <dbReference type="ChEBI" id="CHEBI:29105"/>
    </cofactor>
    <text evidence="12 13">Binds 1 zinc ion per monomer.</text>
</comment>
<keyword evidence="6 12" id="KW-0479">Metal-binding</keyword>
<keyword evidence="11 12" id="KW-0804">Transcription</keyword>
<evidence type="ECO:0000256" key="5">
    <source>
        <dbReference type="ARBA" id="ARBA00022705"/>
    </source>
</evidence>
<dbReference type="PIRSF" id="PIRSF002811">
    <property type="entry name" value="DnaG"/>
    <property type="match status" value="1"/>
</dbReference>
<dbReference type="InterPro" id="IPR036977">
    <property type="entry name" value="DNA_primase_Znf_CHC2"/>
</dbReference>
<keyword evidence="2 12" id="KW-0639">Primosome</keyword>
<gene>
    <name evidence="12" type="primary">dnaG</name>
    <name evidence="15" type="ORF">J2Z42_001731</name>
</gene>
<dbReference type="Gene3D" id="1.10.860.10">
    <property type="entry name" value="DNAb Helicase, Chain A"/>
    <property type="match status" value="1"/>
</dbReference>
<evidence type="ECO:0000256" key="9">
    <source>
        <dbReference type="ARBA" id="ARBA00022842"/>
    </source>
</evidence>
<evidence type="ECO:0000256" key="4">
    <source>
        <dbReference type="ARBA" id="ARBA00022695"/>
    </source>
</evidence>
<keyword evidence="9" id="KW-0460">Magnesium</keyword>
<dbReference type="EC" id="2.7.7.101" evidence="12"/>
<dbReference type="SMART" id="SM00400">
    <property type="entry name" value="ZnF_CHCC"/>
    <property type="match status" value="1"/>
</dbReference>
<evidence type="ECO:0000313" key="15">
    <source>
        <dbReference type="EMBL" id="MBP2033052.1"/>
    </source>
</evidence>
<dbReference type="Pfam" id="PF01807">
    <property type="entry name" value="Zn_ribbon_DnaG"/>
    <property type="match status" value="1"/>
</dbReference>
<dbReference type="Gene3D" id="3.90.580.10">
    <property type="entry name" value="Zinc finger, CHC2-type domain"/>
    <property type="match status" value="1"/>
</dbReference>